<dbReference type="Pfam" id="PF01288">
    <property type="entry name" value="HPPK"/>
    <property type="match status" value="1"/>
</dbReference>
<evidence type="ECO:0000256" key="2">
    <source>
        <dbReference type="ARBA" id="ARBA00005810"/>
    </source>
</evidence>
<evidence type="ECO:0000256" key="1">
    <source>
        <dbReference type="ARBA" id="ARBA00005051"/>
    </source>
</evidence>
<feature type="domain" description="7,8-dihydro-6-hydroxymethylpterin-pyrophosphokinase" evidence="13">
    <location>
        <begin position="5"/>
        <end position="136"/>
    </location>
</feature>
<comment type="function">
    <text evidence="10">Catalyzes the transfer of pyrophosphate from adenosine triphosphate (ATP) to 6-hydroxymethyl-7,8-dihydropterin, an enzymatic step in folate biosynthesis pathway.</text>
</comment>
<dbReference type="NCBIfam" id="TIGR01498">
    <property type="entry name" value="folK"/>
    <property type="match status" value="1"/>
</dbReference>
<dbReference type="InterPro" id="IPR035907">
    <property type="entry name" value="Hppk_sf"/>
</dbReference>
<evidence type="ECO:0000256" key="9">
    <source>
        <dbReference type="ARBA" id="ARBA00022909"/>
    </source>
</evidence>
<dbReference type="GO" id="GO:0046654">
    <property type="term" value="P:tetrahydrofolate biosynthetic process"/>
    <property type="evidence" value="ECO:0007669"/>
    <property type="project" value="UniProtKB-UniPathway"/>
</dbReference>
<dbReference type="Proteomes" id="UP000245462">
    <property type="component" value="Unassembled WGS sequence"/>
</dbReference>
<sequence>MATVYLSLGSNLGDRHALLGAALDMLQDRVGCMLALSPFYETEPWGFESPHCFLNAVVVLRTAIGPRELLSVTQGIEKELGRTHKSADGIYYDRPIDIDILIHTSCPQMQTEELILPHPHMWKRDFVRLPLLDVAPLLRLDEPLKTP</sequence>
<evidence type="ECO:0000256" key="5">
    <source>
        <dbReference type="ARBA" id="ARBA00022679"/>
    </source>
</evidence>
<evidence type="ECO:0000256" key="8">
    <source>
        <dbReference type="ARBA" id="ARBA00022840"/>
    </source>
</evidence>
<dbReference type="GO" id="GO:0046656">
    <property type="term" value="P:folic acid biosynthetic process"/>
    <property type="evidence" value="ECO:0007669"/>
    <property type="project" value="UniProtKB-KW"/>
</dbReference>
<evidence type="ECO:0000313" key="14">
    <source>
        <dbReference type="EMBL" id="PVZ07826.1"/>
    </source>
</evidence>
<evidence type="ECO:0000256" key="4">
    <source>
        <dbReference type="ARBA" id="ARBA00016218"/>
    </source>
</evidence>
<dbReference type="SUPFAM" id="SSF55083">
    <property type="entry name" value="6-hydroxymethyl-7,8-dihydropterin pyrophosphokinase, HPPK"/>
    <property type="match status" value="1"/>
</dbReference>
<reference evidence="14 15" key="1">
    <citation type="submission" date="2018-04" db="EMBL/GenBank/DDBJ databases">
        <title>Genomic Encyclopedia of Type Strains, Phase IV (KMG-IV): sequencing the most valuable type-strain genomes for metagenomic binning, comparative biology and taxonomic classification.</title>
        <authorList>
            <person name="Goeker M."/>
        </authorList>
    </citation>
    <scope>NUCLEOTIDE SEQUENCE [LARGE SCALE GENOMIC DNA]</scope>
    <source>
        <strain evidence="14 15">DSM 28520</strain>
    </source>
</reference>
<evidence type="ECO:0000256" key="12">
    <source>
        <dbReference type="ARBA" id="ARBA00033413"/>
    </source>
</evidence>
<name>A0A2U1F6M4_9PORP</name>
<evidence type="ECO:0000256" key="6">
    <source>
        <dbReference type="ARBA" id="ARBA00022741"/>
    </source>
</evidence>
<evidence type="ECO:0000256" key="7">
    <source>
        <dbReference type="ARBA" id="ARBA00022777"/>
    </source>
</evidence>
<dbReference type="OrthoDB" id="9808041at2"/>
<accession>A0A2U1F6M4</accession>
<dbReference type="GO" id="GO:0016301">
    <property type="term" value="F:kinase activity"/>
    <property type="evidence" value="ECO:0007669"/>
    <property type="project" value="UniProtKB-KW"/>
</dbReference>
<comment type="pathway">
    <text evidence="1">Cofactor biosynthesis; tetrahydrofolate biosynthesis; 2-amino-4-hydroxy-6-hydroxymethyl-7,8-dihydropteridine diphosphate from 7,8-dihydroneopterin triphosphate: step 4/4.</text>
</comment>
<organism evidence="14 15">
    <name type="scientific">Porphyromonas loveana</name>
    <dbReference type="NCBI Taxonomy" id="1884669"/>
    <lineage>
        <taxon>Bacteria</taxon>
        <taxon>Pseudomonadati</taxon>
        <taxon>Bacteroidota</taxon>
        <taxon>Bacteroidia</taxon>
        <taxon>Bacteroidales</taxon>
        <taxon>Porphyromonadaceae</taxon>
        <taxon>Porphyromonas</taxon>
    </lineage>
</organism>
<dbReference type="PANTHER" id="PTHR43071:SF1">
    <property type="entry name" value="2-AMINO-4-HYDROXY-6-HYDROXYMETHYLDIHYDROPTERIDINE PYROPHOSPHOKINASE"/>
    <property type="match status" value="1"/>
</dbReference>
<keyword evidence="7 14" id="KW-0418">Kinase</keyword>
<dbReference type="GeneID" id="94551373"/>
<dbReference type="GO" id="GO:0005524">
    <property type="term" value="F:ATP binding"/>
    <property type="evidence" value="ECO:0007669"/>
    <property type="project" value="UniProtKB-KW"/>
</dbReference>
<dbReference type="GO" id="GO:0003848">
    <property type="term" value="F:2-amino-4-hydroxy-6-hydroxymethyldihydropteridine diphosphokinase activity"/>
    <property type="evidence" value="ECO:0007669"/>
    <property type="project" value="UniProtKB-EC"/>
</dbReference>
<dbReference type="PANTHER" id="PTHR43071">
    <property type="entry name" value="2-AMINO-4-HYDROXY-6-HYDROXYMETHYLDIHYDROPTERIDINE PYROPHOSPHOKINASE"/>
    <property type="match status" value="1"/>
</dbReference>
<keyword evidence="9" id="KW-0289">Folate biosynthesis</keyword>
<evidence type="ECO:0000256" key="11">
    <source>
        <dbReference type="ARBA" id="ARBA00029766"/>
    </source>
</evidence>
<dbReference type="CDD" id="cd00483">
    <property type="entry name" value="HPPK"/>
    <property type="match status" value="1"/>
</dbReference>
<dbReference type="EMBL" id="QEKY01000017">
    <property type="protein sequence ID" value="PVZ07826.1"/>
    <property type="molecule type" value="Genomic_DNA"/>
</dbReference>
<protein>
    <recommendedName>
        <fullName evidence="4">2-amino-4-hydroxy-6-hydroxymethyldihydropteridine pyrophosphokinase</fullName>
        <ecNumber evidence="3">2.7.6.3</ecNumber>
    </recommendedName>
    <alternativeName>
        <fullName evidence="11">6-hydroxymethyl-7,8-dihydropterin pyrophosphokinase</fullName>
    </alternativeName>
    <alternativeName>
        <fullName evidence="12">7,8-dihydro-6-hydroxymethylpterin-pyrophosphokinase</fullName>
    </alternativeName>
</protein>
<evidence type="ECO:0000259" key="13">
    <source>
        <dbReference type="Pfam" id="PF01288"/>
    </source>
</evidence>
<proteinExistence type="inferred from homology"/>
<keyword evidence="5" id="KW-0808">Transferase</keyword>
<comment type="caution">
    <text evidence="14">The sequence shown here is derived from an EMBL/GenBank/DDBJ whole genome shotgun (WGS) entry which is preliminary data.</text>
</comment>
<dbReference type="EC" id="2.7.6.3" evidence="3"/>
<dbReference type="RefSeq" id="WP_116679904.1">
    <property type="nucleotide sequence ID" value="NZ_JBGXZY010000068.1"/>
</dbReference>
<evidence type="ECO:0000256" key="3">
    <source>
        <dbReference type="ARBA" id="ARBA00013253"/>
    </source>
</evidence>
<keyword evidence="15" id="KW-1185">Reference proteome</keyword>
<dbReference type="UniPathway" id="UPA00077">
    <property type="reaction ID" value="UER00155"/>
</dbReference>
<comment type="similarity">
    <text evidence="2">Belongs to the HPPK family.</text>
</comment>
<evidence type="ECO:0000256" key="10">
    <source>
        <dbReference type="ARBA" id="ARBA00029409"/>
    </source>
</evidence>
<dbReference type="AlphaFoldDB" id="A0A2U1F6M4"/>
<dbReference type="InterPro" id="IPR000550">
    <property type="entry name" value="Hppk"/>
</dbReference>
<gene>
    <name evidence="14" type="ORF">C7382_11720</name>
</gene>
<evidence type="ECO:0000313" key="15">
    <source>
        <dbReference type="Proteomes" id="UP000245462"/>
    </source>
</evidence>
<keyword evidence="8" id="KW-0067">ATP-binding</keyword>
<dbReference type="Gene3D" id="3.30.70.560">
    <property type="entry name" value="7,8-Dihydro-6-hydroxymethylpterin-pyrophosphokinase HPPK"/>
    <property type="match status" value="1"/>
</dbReference>
<keyword evidence="6" id="KW-0547">Nucleotide-binding</keyword>